<evidence type="ECO:0000313" key="1">
    <source>
        <dbReference type="EMBL" id="AAV91117.1"/>
    </source>
</evidence>
<proteinExistence type="predicted"/>
<dbReference type="EMBL" id="AY666015">
    <property type="protein sequence ID" value="AAV91117.1"/>
    <property type="molecule type" value="Genomic_DNA"/>
</dbReference>
<name>Q5GAC6_9VIRU</name>
<accession>Q5GAC6</accession>
<protein>
    <recommendedName>
        <fullName evidence="3">Immediate early protein ICP-46</fullName>
    </recommendedName>
</protein>
<dbReference type="Proteomes" id="UP000102282">
    <property type="component" value="Genome"/>
</dbReference>
<reference evidence="1 2" key="1">
    <citation type="journal article" date="2005" name="J. Virol.">
        <title>Complete genome sequence of the grouper iridovirus and comparison of genomic organization with those of other iridoviruses.</title>
        <authorList>
            <person name="Tsai C.T."/>
            <person name="Ting J.W."/>
            <person name="Wu M.H."/>
            <person name="Wu M.F."/>
            <person name="Guo I.C."/>
            <person name="Chang C.Y."/>
        </authorList>
    </citation>
    <scope>NUCLEOTIDE SEQUENCE [LARGE SCALE GENOMIC DNA]</scope>
</reference>
<sequence length="382" mass="44106">MAFVTDKRENLTMSCASADAVERYPAVRGLVHCGKNVIFRSLPHPLVRETIPKELTLKDCLVYPAVEGAVVNVFYHDDKWMICSNKKFDISKSSWSAAPGSFKRAFVKCLRATWNDHSSWADPFDKSYLQRFCEVNLCSEKGYIFMVFTPEERIMCSKEKETLKLLATYDRFSDQHCYDNYLRLSCGTEIQCSQALKFGNAHNLLKKLNKQDPRESAGFVIIAPNGKHYKLFSAEYARILSARGEQPRILNRFLQLKEAGEDGEEDIKVLCKYYPEVAEATKNIDEFRDRIIQCYLALADRDWEPQEWMNKRVVKMVLTTPSEYVRASLEEMMRTMSSGQLKKLYKTHKCLAGVDVSWLTADAPVRPEKELQDMLEFPDEEE</sequence>
<organism evidence="1 2">
    <name type="scientific">Grouper iridovirus</name>
    <dbReference type="NCBI Taxonomy" id="127569"/>
    <lineage>
        <taxon>Viruses</taxon>
        <taxon>Varidnaviria</taxon>
        <taxon>Bamfordvirae</taxon>
        <taxon>Nucleocytoviricota</taxon>
        <taxon>Megaviricetes</taxon>
        <taxon>Pimascovirales</taxon>
        <taxon>Pimascovirales incertae sedis</taxon>
        <taxon>Iridoviridae</taxon>
        <taxon>Alphairidovirinae</taxon>
        <taxon>Ranavirus</taxon>
        <taxon>Ranavirus epinephelus1</taxon>
        <taxon>Singapore grouper iridovirus</taxon>
    </lineage>
</organism>
<evidence type="ECO:0000313" key="2">
    <source>
        <dbReference type="Proteomes" id="UP000102282"/>
    </source>
</evidence>
<evidence type="ECO:0008006" key="3">
    <source>
        <dbReference type="Google" id="ProtNLM"/>
    </source>
</evidence>
<gene>
    <name evidence="1" type="ORF">GIV90</name>
</gene>